<reference evidence="1" key="1">
    <citation type="journal article" date="2014" name="Front. Microbiol.">
        <title>High frequency of phylogenetically diverse reductive dehalogenase-homologous genes in deep subseafloor sedimentary metagenomes.</title>
        <authorList>
            <person name="Kawai M."/>
            <person name="Futagami T."/>
            <person name="Toyoda A."/>
            <person name="Takaki Y."/>
            <person name="Nishi S."/>
            <person name="Hori S."/>
            <person name="Arai W."/>
            <person name="Tsubouchi T."/>
            <person name="Morono Y."/>
            <person name="Uchiyama I."/>
            <person name="Ito T."/>
            <person name="Fujiyama A."/>
            <person name="Inagaki F."/>
            <person name="Takami H."/>
        </authorList>
    </citation>
    <scope>NUCLEOTIDE SEQUENCE</scope>
    <source>
        <strain evidence="1">Expedition CK06-06</strain>
    </source>
</reference>
<gene>
    <name evidence="1" type="ORF">S06H3_66238</name>
</gene>
<accession>X1QAL1</accession>
<name>X1QAL1_9ZZZZ</name>
<sequence>GQMEEGAGESALRAFHADMLGAGLGCDSDDR</sequence>
<organism evidence="1">
    <name type="scientific">marine sediment metagenome</name>
    <dbReference type="NCBI Taxonomy" id="412755"/>
    <lineage>
        <taxon>unclassified sequences</taxon>
        <taxon>metagenomes</taxon>
        <taxon>ecological metagenomes</taxon>
    </lineage>
</organism>
<comment type="caution">
    <text evidence="1">The sequence shown here is derived from an EMBL/GenBank/DDBJ whole genome shotgun (WGS) entry which is preliminary data.</text>
</comment>
<feature type="non-terminal residue" evidence="1">
    <location>
        <position position="1"/>
    </location>
</feature>
<dbReference type="EMBL" id="BARV01045017">
    <property type="protein sequence ID" value="GAI65273.1"/>
    <property type="molecule type" value="Genomic_DNA"/>
</dbReference>
<dbReference type="AlphaFoldDB" id="X1QAL1"/>
<protein>
    <submittedName>
        <fullName evidence="1">Uncharacterized protein</fullName>
    </submittedName>
</protein>
<evidence type="ECO:0000313" key="1">
    <source>
        <dbReference type="EMBL" id="GAI65273.1"/>
    </source>
</evidence>
<proteinExistence type="predicted"/>